<protein>
    <submittedName>
        <fullName evidence="2">Uncharacterized protein</fullName>
    </submittedName>
</protein>
<evidence type="ECO:0000313" key="2">
    <source>
        <dbReference type="EMBL" id="KAF5835377.1"/>
    </source>
</evidence>
<feature type="compositionally biased region" description="Pro residues" evidence="1">
    <location>
        <begin position="828"/>
        <end position="870"/>
    </location>
</feature>
<name>A0ABQ7GL95_DUNSA</name>
<feature type="compositionally biased region" description="Polar residues" evidence="1">
    <location>
        <begin position="872"/>
        <end position="883"/>
    </location>
</feature>
<sequence>MFSPLAGAPWVGRQLVREAGQPQLLPLWAGAAHAIAQAARAEQAGLGAGGGLEGGAMALCGAPHDDRSRRMLLELQGRAEVVAAVQTRGVHALLEALDAHLPHLVPRTSDHAARVGVGLRQPGAAPGTQPTLPNSTGSLGLWVWVGLCDVSVGLRQPGAAPGTQPNSAGLLFIERAAWAGAAALSAAAADAAWAWRAGDDLDDRTRARNMATACELAVSAAHAAAALVGVLYECMGMRAPVHSGGLLGALLALHAQLCIAPEGLAASLGGLSSSPVQLQQQALAAQGRHGSERGALTANALSLARQAVGNALGAVPGVHTENRSGCPGSAHHQLLITNTYTSCGPTDSSAAQAVPGVHTKPQGLQLRVLITNYSSPTHTSFGPTDSSAAQAALGVHTKPQGLQLDLSNTEAAAGASGRKGCPRNVCESRLVRLAAVRVVAKLASLGPNMATFCVQPLVEPLTVAAKAVQAASAGAAAPPPLAEVVRRVLEMVVPLTAKPAVKAGLLELRAAGVLSHLVHRLAPRLHSGDTLGAAPALSMCLEVAAALLGSLHHLPLTSDHAQMVRSLLLAPPVGLATHPLGRQALRQGMIRWQATHTGAGPAGGAALAAASTDPLQLQSAVTWATGRLQEIEDRVRQGLAQRASARAVSGLAGQEDPASSSGLASLAHQLALTLKEVAEEGVTGAAAAAAQPAAAPPASATMRLSAALAAAEAQSAAGVAKGPAMAAAAASAAAAQQESIVTFFWRYARARGTRATGIVLPRKLDKWDVAAGAPVTVGAPSAQQRGGLPPGGAVGLIPQDLFMPPGFSNNTANATHPQALNRGLMPPANRPLTPPGPIPAPSLPKKVPSPRPPPSAPPAPPVSLPPPPPTAGASQAYQATFDNPSIAAELYEDVFQPQAPPPPPLQHQQQQQQQQQQLQQQQQVQQQQQQQQQMQKQQQMQQQVQKQQQMQQQVQKQQQLQQQQVQKQQQMQQQVQKQQQMQQQQVQKQQQLQQQQQVQKQQQLQQQQQVQKQQQLQQQQVQLQQQQVQKQQQLQQQQQQGPLPPPPPLPRPAQPASSAATAAAAPAAAAAAASGAASGGMTQQQILALLQDPKRMLQVLQHNPALASIVQQWLPPGFPLPKSG</sequence>
<reference evidence="2" key="1">
    <citation type="submission" date="2017-08" db="EMBL/GenBank/DDBJ databases">
        <authorList>
            <person name="Polle J.E."/>
            <person name="Barry K."/>
            <person name="Cushman J."/>
            <person name="Schmutz J."/>
            <person name="Tran D."/>
            <person name="Hathwaick L.T."/>
            <person name="Yim W.C."/>
            <person name="Jenkins J."/>
            <person name="Mckie-Krisberg Z.M."/>
            <person name="Prochnik S."/>
            <person name="Lindquist E."/>
            <person name="Dockter R.B."/>
            <person name="Adam C."/>
            <person name="Molina H."/>
            <person name="Bunkerborg J."/>
            <person name="Jin E."/>
            <person name="Buchheim M."/>
            <person name="Magnuson J."/>
        </authorList>
    </citation>
    <scope>NUCLEOTIDE SEQUENCE</scope>
    <source>
        <strain evidence="2">CCAP 19/18</strain>
    </source>
</reference>
<dbReference type="PANTHER" id="PTHR13270">
    <property type="entry name" value="PROTEIN C20ORF116-RELATED"/>
    <property type="match status" value="1"/>
</dbReference>
<feature type="compositionally biased region" description="Low complexity" evidence="1">
    <location>
        <begin position="906"/>
        <end position="917"/>
    </location>
</feature>
<feature type="compositionally biased region" description="Pro residues" evidence="1">
    <location>
        <begin position="1042"/>
        <end position="1053"/>
    </location>
</feature>
<feature type="region of interest" description="Disordered" evidence="1">
    <location>
        <begin position="1033"/>
        <end position="1081"/>
    </location>
</feature>
<evidence type="ECO:0000313" key="3">
    <source>
        <dbReference type="Proteomes" id="UP000815325"/>
    </source>
</evidence>
<dbReference type="PANTHER" id="PTHR13270:SF14">
    <property type="entry name" value="SEX DETERMINATION AND DOSAGE COMPENSATION PROTEIN SDC-2"/>
    <property type="match status" value="1"/>
</dbReference>
<dbReference type="Proteomes" id="UP000815325">
    <property type="component" value="Unassembled WGS sequence"/>
</dbReference>
<feature type="compositionally biased region" description="Low complexity" evidence="1">
    <location>
        <begin position="1054"/>
        <end position="1080"/>
    </location>
</feature>
<feature type="region of interest" description="Disordered" evidence="1">
    <location>
        <begin position="805"/>
        <end position="917"/>
    </location>
</feature>
<dbReference type="EMBL" id="MU069708">
    <property type="protein sequence ID" value="KAF5835377.1"/>
    <property type="molecule type" value="Genomic_DNA"/>
</dbReference>
<organism evidence="2 3">
    <name type="scientific">Dunaliella salina</name>
    <name type="common">Green alga</name>
    <name type="synonym">Protococcus salinus</name>
    <dbReference type="NCBI Taxonomy" id="3046"/>
    <lineage>
        <taxon>Eukaryota</taxon>
        <taxon>Viridiplantae</taxon>
        <taxon>Chlorophyta</taxon>
        <taxon>core chlorophytes</taxon>
        <taxon>Chlorophyceae</taxon>
        <taxon>CS clade</taxon>
        <taxon>Chlamydomonadales</taxon>
        <taxon>Dunaliellaceae</taxon>
        <taxon>Dunaliella</taxon>
    </lineage>
</organism>
<accession>A0ABQ7GL95</accession>
<evidence type="ECO:0000256" key="1">
    <source>
        <dbReference type="SAM" id="MobiDB-lite"/>
    </source>
</evidence>
<comment type="caution">
    <text evidence="2">The sequence shown here is derived from an EMBL/GenBank/DDBJ whole genome shotgun (WGS) entry which is preliminary data.</text>
</comment>
<proteinExistence type="predicted"/>
<keyword evidence="3" id="KW-1185">Reference proteome</keyword>
<feature type="compositionally biased region" description="Polar residues" evidence="1">
    <location>
        <begin position="807"/>
        <end position="818"/>
    </location>
</feature>
<gene>
    <name evidence="2" type="ORF">DUNSADRAFT_7504</name>
</gene>